<evidence type="ECO:0000313" key="3">
    <source>
        <dbReference type="Proteomes" id="UP000284395"/>
    </source>
</evidence>
<keyword evidence="2" id="KW-0378">Hydrolase</keyword>
<dbReference type="EMBL" id="RAPF01000003">
    <property type="protein sequence ID" value="RKF22037.1"/>
    <property type="molecule type" value="Genomic_DNA"/>
</dbReference>
<evidence type="ECO:0000313" key="2">
    <source>
        <dbReference type="EMBL" id="RKF22037.1"/>
    </source>
</evidence>
<dbReference type="InterPro" id="IPR034122">
    <property type="entry name" value="Retropepsin-like_bacterial"/>
</dbReference>
<organism evidence="2 3">
    <name type="scientific">Altericroceibacterium spongiae</name>
    <dbReference type="NCBI Taxonomy" id="2320269"/>
    <lineage>
        <taxon>Bacteria</taxon>
        <taxon>Pseudomonadati</taxon>
        <taxon>Pseudomonadota</taxon>
        <taxon>Alphaproteobacteria</taxon>
        <taxon>Sphingomonadales</taxon>
        <taxon>Erythrobacteraceae</taxon>
        <taxon>Altericroceibacterium</taxon>
    </lineage>
</organism>
<gene>
    <name evidence="2" type="ORF">D6851_07455</name>
</gene>
<dbReference type="InterPro" id="IPR001969">
    <property type="entry name" value="Aspartic_peptidase_AS"/>
</dbReference>
<evidence type="ECO:0000256" key="1">
    <source>
        <dbReference type="SAM" id="Phobius"/>
    </source>
</evidence>
<dbReference type="GO" id="GO:0006508">
    <property type="term" value="P:proteolysis"/>
    <property type="evidence" value="ECO:0007669"/>
    <property type="project" value="UniProtKB-KW"/>
</dbReference>
<dbReference type="InterPro" id="IPR021109">
    <property type="entry name" value="Peptidase_aspartic_dom_sf"/>
</dbReference>
<dbReference type="GO" id="GO:0004190">
    <property type="term" value="F:aspartic-type endopeptidase activity"/>
    <property type="evidence" value="ECO:0007669"/>
    <property type="project" value="InterPro"/>
</dbReference>
<feature type="transmembrane region" description="Helical" evidence="1">
    <location>
        <begin position="21"/>
        <end position="40"/>
    </location>
</feature>
<sequence>MEIAPVWDQLTHIISQLPQSGLLMAAVGAMLLGVFGTMLLRPAPVFGRLLRTLSTFALMGILVLVVLQISRMDPRFEIAVPEIGLPEQVVEGGETRIPLSADGHFWLTANVNGEPARFLVDTGATLTAVSEETAQRAGLEPRQGGIPVRMQTANGAIGAQLTSIEDLRFGNVRAHGIDALIAPGLGKTNVLGMNLLSRLASWRVEDNTLIIVPQTPEKLENIT</sequence>
<protein>
    <submittedName>
        <fullName evidence="2">TIGR02281 family clan AA aspartic protease</fullName>
        <ecNumber evidence="2">3.4.23.-</ecNumber>
    </submittedName>
</protein>
<dbReference type="Gene3D" id="2.40.70.10">
    <property type="entry name" value="Acid Proteases"/>
    <property type="match status" value="1"/>
</dbReference>
<dbReference type="SUPFAM" id="SSF50630">
    <property type="entry name" value="Acid proteases"/>
    <property type="match status" value="1"/>
</dbReference>
<dbReference type="OrthoDB" id="7595324at2"/>
<name>A0A420EMT8_9SPHN</name>
<dbReference type="PROSITE" id="PS00141">
    <property type="entry name" value="ASP_PROTEASE"/>
    <property type="match status" value="1"/>
</dbReference>
<keyword evidence="1" id="KW-1133">Transmembrane helix</keyword>
<keyword evidence="2" id="KW-0645">Protease</keyword>
<dbReference type="Proteomes" id="UP000284395">
    <property type="component" value="Unassembled WGS sequence"/>
</dbReference>
<reference evidence="2 3" key="1">
    <citation type="submission" date="2018-09" db="EMBL/GenBank/DDBJ databases">
        <title>Altererythrobacter spongiae sp. nov., isolated from a marine sponge.</title>
        <authorList>
            <person name="Zhuang L."/>
            <person name="Luo L."/>
        </authorList>
    </citation>
    <scope>NUCLEOTIDE SEQUENCE [LARGE SCALE GENOMIC DNA]</scope>
    <source>
        <strain evidence="2 3">HN-Y73</strain>
    </source>
</reference>
<dbReference type="Pfam" id="PF13975">
    <property type="entry name" value="gag-asp_proteas"/>
    <property type="match status" value="1"/>
</dbReference>
<dbReference type="NCBIfam" id="TIGR02281">
    <property type="entry name" value="clan_AA_DTGA"/>
    <property type="match status" value="1"/>
</dbReference>
<keyword evidence="1" id="KW-0472">Membrane</keyword>
<proteinExistence type="predicted"/>
<dbReference type="CDD" id="cd05483">
    <property type="entry name" value="retropepsin_like_bacteria"/>
    <property type="match status" value="1"/>
</dbReference>
<dbReference type="InterPro" id="IPR011969">
    <property type="entry name" value="Clan_AA_Asp_peptidase_C"/>
</dbReference>
<feature type="transmembrane region" description="Helical" evidence="1">
    <location>
        <begin position="46"/>
        <end position="67"/>
    </location>
</feature>
<dbReference type="EC" id="3.4.23.-" evidence="2"/>
<keyword evidence="3" id="KW-1185">Reference proteome</keyword>
<accession>A0A420EMT8</accession>
<comment type="caution">
    <text evidence="2">The sequence shown here is derived from an EMBL/GenBank/DDBJ whole genome shotgun (WGS) entry which is preliminary data.</text>
</comment>
<dbReference type="AlphaFoldDB" id="A0A420EMT8"/>
<keyword evidence="1" id="KW-0812">Transmembrane</keyword>